<dbReference type="OrthoDB" id="9805159at2"/>
<dbReference type="GO" id="GO:0004556">
    <property type="term" value="F:alpha-amylase activity"/>
    <property type="evidence" value="ECO:0007669"/>
    <property type="project" value="TreeGrafter"/>
</dbReference>
<feature type="domain" description="Glycosyl hydrolase family 13 catalytic" evidence="1">
    <location>
        <begin position="9"/>
        <end position="479"/>
    </location>
</feature>
<evidence type="ECO:0000313" key="2">
    <source>
        <dbReference type="EMBL" id="KQB03667.1"/>
    </source>
</evidence>
<protein>
    <submittedName>
        <fullName evidence="2">Alpha-amylase</fullName>
    </submittedName>
</protein>
<comment type="caution">
    <text evidence="2">The sequence shown here is derived from an EMBL/GenBank/DDBJ whole genome shotgun (WGS) entry which is preliminary data.</text>
</comment>
<proteinExistence type="predicted"/>
<dbReference type="SMART" id="SM00642">
    <property type="entry name" value="Aamy"/>
    <property type="match status" value="1"/>
</dbReference>
<accession>A0A0N8VBD2</accession>
<dbReference type="InterPro" id="IPR006047">
    <property type="entry name" value="GH13_cat_dom"/>
</dbReference>
<dbReference type="RefSeq" id="WP_055064127.1">
    <property type="nucleotide sequence ID" value="NZ_LBGP01000005.1"/>
</dbReference>
<dbReference type="PANTHER" id="PTHR10357:SF205">
    <property type="entry name" value="O-GLYCOSYL HYDROLASE FAMILY 13"/>
    <property type="match status" value="1"/>
</dbReference>
<evidence type="ECO:0000259" key="1">
    <source>
        <dbReference type="SMART" id="SM00642"/>
    </source>
</evidence>
<dbReference type="PATRIC" id="fig|1481663.12.peg.3078"/>
<dbReference type="InterPro" id="IPR017853">
    <property type="entry name" value="GH"/>
</dbReference>
<evidence type="ECO:0000313" key="3">
    <source>
        <dbReference type="Proteomes" id="UP000050491"/>
    </source>
</evidence>
<dbReference type="Proteomes" id="UP000050491">
    <property type="component" value="Unassembled WGS sequence"/>
</dbReference>
<dbReference type="AlphaFoldDB" id="A0A0N8VBD2"/>
<sequence>MKQKKAIYQVFTRLFGNKKQNFVRWGTLEENGVGKFSDFTDTALAEIRNLGITHIWYTGVLHHALVRDYSAYGIHHDHPAVVKGRAGSPYAIKDYYSVNPDLADDPAHRLDEFISLIKRTHQHGMKVIIDIVPNHVARNYRSQNNPLGTCDFGANDNSDVEYHRDNNFYYLPNQPFERPDYPNDYQPLGENALMGWPSYQENPAKWTGNGARKAKPAFDDWYETVKINYGVRPDGTKDFPSLPAGYERFTYREHHAFWQNQELPDSWHKFRDIALFWLSHGVDGFRFDMAEMVPIEFWSYLNSTIKIRNPEAILVAEVYQPERYRDYLHLGKMDYLYDKVDLYDSLKGIIQGKESTQEISRIQQEMSDIEHHMLHFLENHDEQRLTAPEFAGNSEWGKPAMLVSVLISSAPSMVYFGQEVGEDGSEDAGFGRPSRTSIFDYIGVPEHQKWMNNGLFDGEQLSDRQRDLRAFYARLLNFSLQHPALCGQYWDLYSANAHSLGSQAHAFARSCNSELIIALSHFEANTTRDLNLTLPAELIRYCSLPDGTYTLVDDIGLGEPVLLQITQGVGQIVCTLKPFAAHAYLLEKKHAN</sequence>
<dbReference type="Gene3D" id="3.20.20.80">
    <property type="entry name" value="Glycosidases"/>
    <property type="match status" value="2"/>
</dbReference>
<dbReference type="EMBL" id="LBGP01000005">
    <property type="protein sequence ID" value="KQB03667.1"/>
    <property type="molecule type" value="Genomic_DNA"/>
</dbReference>
<dbReference type="Pfam" id="PF00128">
    <property type="entry name" value="Alpha-amylase"/>
    <property type="match status" value="2"/>
</dbReference>
<dbReference type="CDD" id="cd11349">
    <property type="entry name" value="AmyAc_3"/>
    <property type="match status" value="1"/>
</dbReference>
<dbReference type="PANTHER" id="PTHR10357">
    <property type="entry name" value="ALPHA-AMYLASE FAMILY MEMBER"/>
    <property type="match status" value="1"/>
</dbReference>
<reference evidence="2 3" key="1">
    <citation type="journal article" date="2015" name="Genome Biol. Evol.">
        <title>The Dynamics of Genetic Interactions between Vibrio metoecus and Vibrio cholerae, Two Close Relatives Co-Occurring in the Environment.</title>
        <authorList>
            <person name="Orata F.D."/>
            <person name="Kirchberger P.C."/>
            <person name="Meheust R."/>
            <person name="Barlow E.J."/>
            <person name="Tarr C.L."/>
            <person name="Boucher Y."/>
        </authorList>
    </citation>
    <scope>NUCLEOTIDE SEQUENCE [LARGE SCALE GENOMIC DNA]</scope>
    <source>
        <strain evidence="2 3">YB5B04</strain>
    </source>
</reference>
<organism evidence="2 3">
    <name type="scientific">Vibrio metoecus</name>
    <dbReference type="NCBI Taxonomy" id="1481663"/>
    <lineage>
        <taxon>Bacteria</taxon>
        <taxon>Pseudomonadati</taxon>
        <taxon>Pseudomonadota</taxon>
        <taxon>Gammaproteobacteria</taxon>
        <taxon>Vibrionales</taxon>
        <taxon>Vibrionaceae</taxon>
        <taxon>Vibrio</taxon>
    </lineage>
</organism>
<dbReference type="SUPFAM" id="SSF51445">
    <property type="entry name" value="(Trans)glycosidases"/>
    <property type="match status" value="1"/>
</dbReference>
<gene>
    <name evidence="2" type="ORF">XV92_02880</name>
</gene>
<name>A0A0N8VBD2_VIBMT</name>
<dbReference type="GO" id="GO:0009313">
    <property type="term" value="P:oligosaccharide catabolic process"/>
    <property type="evidence" value="ECO:0007669"/>
    <property type="project" value="TreeGrafter"/>
</dbReference>